<accession>A0A518B4J3</accession>
<dbReference type="PIRSF" id="PIRSF005572">
    <property type="entry name" value="NifS"/>
    <property type="match status" value="1"/>
</dbReference>
<evidence type="ECO:0000313" key="8">
    <source>
        <dbReference type="EMBL" id="QDU61872.1"/>
    </source>
</evidence>
<evidence type="ECO:0000313" key="9">
    <source>
        <dbReference type="Proteomes" id="UP000317093"/>
    </source>
</evidence>
<comment type="catalytic activity">
    <reaction evidence="5">
        <text>(sulfur carrier)-H + L-cysteine = (sulfur carrier)-SH + L-alanine</text>
        <dbReference type="Rhea" id="RHEA:43892"/>
        <dbReference type="Rhea" id="RHEA-COMP:14737"/>
        <dbReference type="Rhea" id="RHEA-COMP:14739"/>
        <dbReference type="ChEBI" id="CHEBI:29917"/>
        <dbReference type="ChEBI" id="CHEBI:35235"/>
        <dbReference type="ChEBI" id="CHEBI:57972"/>
        <dbReference type="ChEBI" id="CHEBI:64428"/>
        <dbReference type="EC" id="2.8.1.7"/>
    </reaction>
</comment>
<dbReference type="KEGG" id="knv:Pan216_27370"/>
<dbReference type="InterPro" id="IPR016454">
    <property type="entry name" value="Cysteine_dSase"/>
</dbReference>
<name>A0A518B4J3_9BACT</name>
<dbReference type="InterPro" id="IPR010969">
    <property type="entry name" value="Cys_dSase-rel_unknwn_funct"/>
</dbReference>
<dbReference type="SUPFAM" id="SSF53383">
    <property type="entry name" value="PLP-dependent transferases"/>
    <property type="match status" value="1"/>
</dbReference>
<dbReference type="EC" id="2.8.1.7" evidence="3"/>
<organism evidence="8 9">
    <name type="scientific">Kolteria novifilia</name>
    <dbReference type="NCBI Taxonomy" id="2527975"/>
    <lineage>
        <taxon>Bacteria</taxon>
        <taxon>Pseudomonadati</taxon>
        <taxon>Planctomycetota</taxon>
        <taxon>Planctomycetia</taxon>
        <taxon>Kolteriales</taxon>
        <taxon>Kolteriaceae</taxon>
        <taxon>Kolteria</taxon>
    </lineage>
</organism>
<dbReference type="InterPro" id="IPR015424">
    <property type="entry name" value="PyrdxlP-dep_Trfase"/>
</dbReference>
<evidence type="ECO:0000256" key="2">
    <source>
        <dbReference type="ARBA" id="ARBA00010447"/>
    </source>
</evidence>
<protein>
    <recommendedName>
        <fullName evidence="3">cysteine desulfurase</fullName>
        <ecNumber evidence="3">2.8.1.7</ecNumber>
    </recommendedName>
</protein>
<dbReference type="OrthoDB" id="9804366at2"/>
<dbReference type="Proteomes" id="UP000317093">
    <property type="component" value="Chromosome"/>
</dbReference>
<dbReference type="InterPro" id="IPR020578">
    <property type="entry name" value="Aminotrans_V_PyrdxlP_BS"/>
</dbReference>
<reference evidence="8 9" key="1">
    <citation type="submission" date="2019-02" db="EMBL/GenBank/DDBJ databases">
        <title>Deep-cultivation of Planctomycetes and their phenomic and genomic characterization uncovers novel biology.</title>
        <authorList>
            <person name="Wiegand S."/>
            <person name="Jogler M."/>
            <person name="Boedeker C."/>
            <person name="Pinto D."/>
            <person name="Vollmers J."/>
            <person name="Rivas-Marin E."/>
            <person name="Kohn T."/>
            <person name="Peeters S.H."/>
            <person name="Heuer A."/>
            <person name="Rast P."/>
            <person name="Oberbeckmann S."/>
            <person name="Bunk B."/>
            <person name="Jeske O."/>
            <person name="Meyerdierks A."/>
            <person name="Storesund J.E."/>
            <person name="Kallscheuer N."/>
            <person name="Luecker S."/>
            <person name="Lage O.M."/>
            <person name="Pohl T."/>
            <person name="Merkel B.J."/>
            <person name="Hornburger P."/>
            <person name="Mueller R.-W."/>
            <person name="Bruemmer F."/>
            <person name="Labrenz M."/>
            <person name="Spormann A.M."/>
            <person name="Op den Camp H."/>
            <person name="Overmann J."/>
            <person name="Amann R."/>
            <person name="Jetten M.S.M."/>
            <person name="Mascher T."/>
            <person name="Medema M.H."/>
            <person name="Devos D.P."/>
            <person name="Kaster A.-K."/>
            <person name="Ovreas L."/>
            <person name="Rohde M."/>
            <person name="Galperin M.Y."/>
            <person name="Jogler C."/>
        </authorList>
    </citation>
    <scope>NUCLEOTIDE SEQUENCE [LARGE SCALE GENOMIC DNA]</scope>
    <source>
        <strain evidence="8 9">Pan216</strain>
    </source>
</reference>
<dbReference type="InterPro" id="IPR015422">
    <property type="entry name" value="PyrdxlP-dep_Trfase_small"/>
</dbReference>
<evidence type="ECO:0000256" key="5">
    <source>
        <dbReference type="ARBA" id="ARBA00050776"/>
    </source>
</evidence>
<comment type="cofactor">
    <cofactor evidence="1 6">
        <name>pyridoxal 5'-phosphate</name>
        <dbReference type="ChEBI" id="CHEBI:597326"/>
    </cofactor>
</comment>
<evidence type="ECO:0000256" key="6">
    <source>
        <dbReference type="RuleBase" id="RU004504"/>
    </source>
</evidence>
<evidence type="ECO:0000256" key="4">
    <source>
        <dbReference type="ARBA" id="ARBA00022898"/>
    </source>
</evidence>
<sequence length="381" mass="40832">MIYLDHAATSFPKPEAVHDAMQQFARTMMGNPGRGGHSLAVASEDAIARTRRQLREFFNADDANRFVFTLNATDSMNMAIKGLLRTGDHVVTGVLEHNSVRRPLRGLVDRCGVRVTTVGCGEEGTYSLEELKEAIETNTRLVALTHASNVLGTVQPIEEIGAICREHGVLFMVDAAQTAGAWPIDLRELPVDLLACSGHKALLGPPGVGVLYVGARCGLEPWREGGTGGRSLDPLQPTELPAALEAGTPNVLGIVGLSAALDHLRSVGAEEIQRREREHRRQLRGSLKALPGVQVYPEEDSDGLAVVAFRADWLPVAELAALLDSAFGIAVRAGLHCAPGVHKRFDTLPDGLVRVSAGALTRESDLESFAESMSQLAGEFC</sequence>
<dbReference type="PANTHER" id="PTHR43586">
    <property type="entry name" value="CYSTEINE DESULFURASE"/>
    <property type="match status" value="1"/>
</dbReference>
<keyword evidence="4" id="KW-0663">Pyridoxal phosphate</keyword>
<dbReference type="Pfam" id="PF00266">
    <property type="entry name" value="Aminotran_5"/>
    <property type="match status" value="1"/>
</dbReference>
<proteinExistence type="inferred from homology"/>
<dbReference type="AlphaFoldDB" id="A0A518B4J3"/>
<dbReference type="GO" id="GO:0031071">
    <property type="term" value="F:cysteine desulfurase activity"/>
    <property type="evidence" value="ECO:0007669"/>
    <property type="project" value="UniProtKB-EC"/>
</dbReference>
<dbReference type="RefSeq" id="WP_145258411.1">
    <property type="nucleotide sequence ID" value="NZ_CP036279.1"/>
</dbReference>
<dbReference type="EMBL" id="CP036279">
    <property type="protein sequence ID" value="QDU61872.1"/>
    <property type="molecule type" value="Genomic_DNA"/>
</dbReference>
<gene>
    <name evidence="8" type="primary">csd_1</name>
    <name evidence="8" type="ORF">Pan216_27370</name>
</gene>
<feature type="domain" description="Aminotransferase class V" evidence="7">
    <location>
        <begin position="2"/>
        <end position="369"/>
    </location>
</feature>
<keyword evidence="9" id="KW-1185">Reference proteome</keyword>
<dbReference type="NCBIfam" id="TIGR01977">
    <property type="entry name" value="am_tr_V_EF2568"/>
    <property type="match status" value="1"/>
</dbReference>
<dbReference type="InterPro" id="IPR015421">
    <property type="entry name" value="PyrdxlP-dep_Trfase_major"/>
</dbReference>
<dbReference type="InterPro" id="IPR000192">
    <property type="entry name" value="Aminotrans_V_dom"/>
</dbReference>
<evidence type="ECO:0000259" key="7">
    <source>
        <dbReference type="Pfam" id="PF00266"/>
    </source>
</evidence>
<evidence type="ECO:0000256" key="3">
    <source>
        <dbReference type="ARBA" id="ARBA00012239"/>
    </source>
</evidence>
<dbReference type="PANTHER" id="PTHR43586:SF4">
    <property type="entry name" value="ISOPENICILLIN N EPIMERASE"/>
    <property type="match status" value="1"/>
</dbReference>
<keyword evidence="8" id="KW-0808">Transferase</keyword>
<comment type="similarity">
    <text evidence="2">Belongs to the class-V pyridoxal-phosphate-dependent aminotransferase family. Csd subfamily.</text>
</comment>
<dbReference type="PROSITE" id="PS00595">
    <property type="entry name" value="AA_TRANSFER_CLASS_5"/>
    <property type="match status" value="1"/>
</dbReference>
<dbReference type="Gene3D" id="3.40.640.10">
    <property type="entry name" value="Type I PLP-dependent aspartate aminotransferase-like (Major domain)"/>
    <property type="match status" value="1"/>
</dbReference>
<evidence type="ECO:0000256" key="1">
    <source>
        <dbReference type="ARBA" id="ARBA00001933"/>
    </source>
</evidence>
<dbReference type="Gene3D" id="3.90.1150.10">
    <property type="entry name" value="Aspartate Aminotransferase, domain 1"/>
    <property type="match status" value="1"/>
</dbReference>